<reference evidence="1 2" key="1">
    <citation type="journal article" date="2024" name="G3 (Bethesda)">
        <title>Genome assembly of Hibiscus sabdariffa L. provides insights into metabolisms of medicinal natural products.</title>
        <authorList>
            <person name="Kim T."/>
        </authorList>
    </citation>
    <scope>NUCLEOTIDE SEQUENCE [LARGE SCALE GENOMIC DNA]</scope>
    <source>
        <strain evidence="1">TK-2024</strain>
        <tissue evidence="1">Old leaves</tissue>
    </source>
</reference>
<name>A0ABR2U1Z0_9ROSI</name>
<organism evidence="1 2">
    <name type="scientific">Hibiscus sabdariffa</name>
    <name type="common">roselle</name>
    <dbReference type="NCBI Taxonomy" id="183260"/>
    <lineage>
        <taxon>Eukaryota</taxon>
        <taxon>Viridiplantae</taxon>
        <taxon>Streptophyta</taxon>
        <taxon>Embryophyta</taxon>
        <taxon>Tracheophyta</taxon>
        <taxon>Spermatophyta</taxon>
        <taxon>Magnoliopsida</taxon>
        <taxon>eudicotyledons</taxon>
        <taxon>Gunneridae</taxon>
        <taxon>Pentapetalae</taxon>
        <taxon>rosids</taxon>
        <taxon>malvids</taxon>
        <taxon>Malvales</taxon>
        <taxon>Malvaceae</taxon>
        <taxon>Malvoideae</taxon>
        <taxon>Hibiscus</taxon>
    </lineage>
</organism>
<accession>A0ABR2U1Z0</accession>
<comment type="caution">
    <text evidence="1">The sequence shown here is derived from an EMBL/GenBank/DDBJ whole genome shotgun (WGS) entry which is preliminary data.</text>
</comment>
<dbReference type="EMBL" id="JBBPBN010000003">
    <property type="protein sequence ID" value="KAK9043649.1"/>
    <property type="molecule type" value="Genomic_DNA"/>
</dbReference>
<evidence type="ECO:0000313" key="1">
    <source>
        <dbReference type="EMBL" id="KAK9043649.1"/>
    </source>
</evidence>
<evidence type="ECO:0000313" key="2">
    <source>
        <dbReference type="Proteomes" id="UP001396334"/>
    </source>
</evidence>
<keyword evidence="2" id="KW-1185">Reference proteome</keyword>
<gene>
    <name evidence="1" type="ORF">V6N11_071984</name>
</gene>
<sequence length="75" mass="8383">MLSSLRIKPIDDIDKMKKEDSLDSGDLTNVNLVPLEPSPNLIQDDVHGDVNDDQQDIGDFDARIDDVVNVNNKHL</sequence>
<protein>
    <submittedName>
        <fullName evidence="1">Uncharacterized protein</fullName>
    </submittedName>
</protein>
<proteinExistence type="predicted"/>
<dbReference type="Proteomes" id="UP001396334">
    <property type="component" value="Unassembled WGS sequence"/>
</dbReference>